<reference evidence="5" key="3">
    <citation type="submission" date="2025-08" db="UniProtKB">
        <authorList>
            <consortium name="RefSeq"/>
        </authorList>
    </citation>
    <scope>IDENTIFICATION</scope>
    <source>
        <strain evidence="5">CBS 342.82</strain>
    </source>
</reference>
<evidence type="ECO:0000313" key="4">
    <source>
        <dbReference type="Proteomes" id="UP000504637"/>
    </source>
</evidence>
<feature type="region of interest" description="Disordered" evidence="2">
    <location>
        <begin position="1"/>
        <end position="41"/>
    </location>
</feature>
<dbReference type="RefSeq" id="XP_033464806.1">
    <property type="nucleotide sequence ID" value="XM_033602815.1"/>
</dbReference>
<dbReference type="SMART" id="SM00674">
    <property type="entry name" value="CENPB"/>
    <property type="match status" value="1"/>
</dbReference>
<sequence>MAEEERGSVVSTTAASYHTSPPTSDAWNPAPHIYPHSHHGTPAQEYASFNFHQSPPLPMESNSFGTIFPQRSMPQQLQPLVMPQWPSMLSSQNHPAYQPVYHHQHHHSPPLPQQHQPPQHHRQQHQQQAPSSSPPLHIHPVQPIQPIGVPTIPTPISAVSSRSGSTPRKTLTDLDRKKMCLYADQHPDSKQTEIGAIFGVERSTVSKVLRQKEKYLSHEDGSRSPIKRIKGRTPDVDKTLAKWALKQERQGFTLTDELIREKARYFAKATTTPDGQLMLSATWLEKFKFKNGLMGARNRKASFQTDDGDTGAHSSLARTNVDTSPTSSPQGLQSPSDNALQTIQQHETIKHESPDSYVGFRHPFHSASSTSISTAFTDTAPSSTFSPGPLSPTSPFFTPDSGTAPSPFFGLPSSRPPTTLLPPSSAITHTAMSTAPIRPRSQTFPLLDAFMVSTGDSLTPVTNSGDNAALDSPMEESADPSNRNDDEYMGNHSDNSLSTIAHPMASTGMPSAEDRCFTISPSQTMRPPPLPAHITEHSVTMSSAYDNTLTSTTRAAMMTSSPQPVLANHLNNGTSISQSPTPEEACRALEVVMNFLEHQASGYVGFQETISMVKLMEKLKLQSKQGLDIEQQ</sequence>
<reference evidence="5" key="1">
    <citation type="submission" date="2020-01" db="EMBL/GenBank/DDBJ databases">
        <authorList>
            <consortium name="DOE Joint Genome Institute"/>
            <person name="Haridas S."/>
            <person name="Albert R."/>
            <person name="Binder M."/>
            <person name="Bloem J."/>
            <person name="Labutti K."/>
            <person name="Salamov A."/>
            <person name="Andreopoulos B."/>
            <person name="Baker S.E."/>
            <person name="Barry K."/>
            <person name="Bills G."/>
            <person name="Bluhm B.H."/>
            <person name="Cannon C."/>
            <person name="Castanera R."/>
            <person name="Culley D.E."/>
            <person name="Daum C."/>
            <person name="Ezra D."/>
            <person name="Gonzalez J.B."/>
            <person name="Henrissat B."/>
            <person name="Kuo A."/>
            <person name="Liang C."/>
            <person name="Lipzen A."/>
            <person name="Lutzoni F."/>
            <person name="Magnuson J."/>
            <person name="Mondo S."/>
            <person name="Nolan M."/>
            <person name="Ohm R."/>
            <person name="Pangilinan J."/>
            <person name="Park H.-J."/>
            <person name="Ramirez L."/>
            <person name="Alfaro M."/>
            <person name="Sun H."/>
            <person name="Tritt A."/>
            <person name="Yoshinaga Y."/>
            <person name="Zwiers L.-H."/>
            <person name="Turgeon B.G."/>
            <person name="Goodwin S.B."/>
            <person name="Spatafora J.W."/>
            <person name="Crous P.W."/>
            <person name="Grigoriev I.V."/>
        </authorList>
    </citation>
    <scope>NUCLEOTIDE SEQUENCE</scope>
    <source>
        <strain evidence="5">CBS 342.82</strain>
    </source>
</reference>
<name>A0A6J3MIN2_9PEZI</name>
<dbReference type="OrthoDB" id="9909311at2759"/>
<dbReference type="InterPro" id="IPR009057">
    <property type="entry name" value="Homeodomain-like_sf"/>
</dbReference>
<dbReference type="InterPro" id="IPR006600">
    <property type="entry name" value="HTH_CenpB_DNA-bd_dom"/>
</dbReference>
<dbReference type="PANTHER" id="PTHR19303:SF70">
    <property type="entry name" value="HTH CENPB-TYPE DOMAIN-CONTAINING PROTEIN"/>
    <property type="match status" value="1"/>
</dbReference>
<evidence type="ECO:0000259" key="3">
    <source>
        <dbReference type="PROSITE" id="PS51253"/>
    </source>
</evidence>
<protein>
    <recommendedName>
        <fullName evidence="3">HTH CENPB-type domain-containing protein</fullName>
    </recommendedName>
</protein>
<gene>
    <name evidence="5" type="ORF">K489DRAFT_366880</name>
</gene>
<feature type="region of interest" description="Disordered" evidence="2">
    <location>
        <begin position="301"/>
        <end position="339"/>
    </location>
</feature>
<dbReference type="PANTHER" id="PTHR19303">
    <property type="entry name" value="TRANSPOSON"/>
    <property type="match status" value="1"/>
</dbReference>
<dbReference type="GeneID" id="54360615"/>
<dbReference type="Gene3D" id="1.10.10.60">
    <property type="entry name" value="Homeodomain-like"/>
    <property type="match status" value="2"/>
</dbReference>
<feature type="compositionally biased region" description="Polar residues" evidence="2">
    <location>
        <begin position="312"/>
        <end position="339"/>
    </location>
</feature>
<dbReference type="SUPFAM" id="SSF46689">
    <property type="entry name" value="Homeodomain-like"/>
    <property type="match status" value="2"/>
</dbReference>
<dbReference type="AlphaFoldDB" id="A0A6J3MIN2"/>
<dbReference type="Proteomes" id="UP000504637">
    <property type="component" value="Unplaced"/>
</dbReference>
<accession>A0A6J3MIN2</accession>
<feature type="region of interest" description="Disordered" evidence="2">
    <location>
        <begin position="100"/>
        <end position="170"/>
    </location>
</feature>
<organism evidence="5">
    <name type="scientific">Dissoconium aciculare CBS 342.82</name>
    <dbReference type="NCBI Taxonomy" id="1314786"/>
    <lineage>
        <taxon>Eukaryota</taxon>
        <taxon>Fungi</taxon>
        <taxon>Dikarya</taxon>
        <taxon>Ascomycota</taxon>
        <taxon>Pezizomycotina</taxon>
        <taxon>Dothideomycetes</taxon>
        <taxon>Dothideomycetidae</taxon>
        <taxon>Mycosphaerellales</taxon>
        <taxon>Dissoconiaceae</taxon>
        <taxon>Dissoconium</taxon>
    </lineage>
</organism>
<feature type="region of interest" description="Disordered" evidence="2">
    <location>
        <begin position="457"/>
        <end position="498"/>
    </location>
</feature>
<keyword evidence="1" id="KW-0238">DNA-binding</keyword>
<evidence type="ECO:0000256" key="2">
    <source>
        <dbReference type="SAM" id="MobiDB-lite"/>
    </source>
</evidence>
<keyword evidence="4" id="KW-1185">Reference proteome</keyword>
<reference evidence="5" key="2">
    <citation type="submission" date="2020-04" db="EMBL/GenBank/DDBJ databases">
        <authorList>
            <consortium name="NCBI Genome Project"/>
        </authorList>
    </citation>
    <scope>NUCLEOTIDE SEQUENCE</scope>
    <source>
        <strain evidence="5">CBS 342.82</strain>
    </source>
</reference>
<feature type="compositionally biased region" description="Low complexity" evidence="2">
    <location>
        <begin position="125"/>
        <end position="136"/>
    </location>
</feature>
<evidence type="ECO:0000313" key="5">
    <source>
        <dbReference type="RefSeq" id="XP_033464806.1"/>
    </source>
</evidence>
<feature type="compositionally biased region" description="Polar residues" evidence="2">
    <location>
        <begin position="457"/>
        <end position="466"/>
    </location>
</feature>
<dbReference type="InterPro" id="IPR050863">
    <property type="entry name" value="CenT-Element_Derived"/>
</dbReference>
<dbReference type="PROSITE" id="PS51253">
    <property type="entry name" value="HTH_CENPB"/>
    <property type="match status" value="1"/>
</dbReference>
<dbReference type="Pfam" id="PF03221">
    <property type="entry name" value="HTH_Tnp_Tc5"/>
    <property type="match status" value="1"/>
</dbReference>
<dbReference type="GO" id="GO:0003677">
    <property type="term" value="F:DNA binding"/>
    <property type="evidence" value="ECO:0007669"/>
    <property type="project" value="UniProtKB-KW"/>
</dbReference>
<feature type="compositionally biased region" description="Polar residues" evidence="2">
    <location>
        <begin position="9"/>
        <end position="26"/>
    </location>
</feature>
<evidence type="ECO:0000256" key="1">
    <source>
        <dbReference type="ARBA" id="ARBA00023125"/>
    </source>
</evidence>
<proteinExistence type="predicted"/>
<feature type="compositionally biased region" description="Polar residues" evidence="2">
    <location>
        <begin position="157"/>
        <end position="169"/>
    </location>
</feature>
<dbReference type="GO" id="GO:0005634">
    <property type="term" value="C:nucleus"/>
    <property type="evidence" value="ECO:0007669"/>
    <property type="project" value="TreeGrafter"/>
</dbReference>
<feature type="domain" description="HTH CENPB-type" evidence="3">
    <location>
        <begin position="224"/>
        <end position="297"/>
    </location>
</feature>